<dbReference type="STRING" id="1715693.PH7735_00874"/>
<protein>
    <recommendedName>
        <fullName evidence="4">NnrT protein</fullName>
    </recommendedName>
</protein>
<sequence length="98" mass="10888">MALRPTQKLCETAFMPDAQTRWTVRKLSLVFYPFAMAAVAINLFLLGLMWQAIGLPAISPHLALWCSVPLGIPATWLLGKWVRGLMDEADAPPHLSDK</sequence>
<evidence type="ECO:0000313" key="2">
    <source>
        <dbReference type="EMBL" id="CUJ88152.1"/>
    </source>
</evidence>
<organism evidence="2 3">
    <name type="scientific">Shimia thalassica</name>
    <dbReference type="NCBI Taxonomy" id="1715693"/>
    <lineage>
        <taxon>Bacteria</taxon>
        <taxon>Pseudomonadati</taxon>
        <taxon>Pseudomonadota</taxon>
        <taxon>Alphaproteobacteria</taxon>
        <taxon>Rhodobacterales</taxon>
        <taxon>Roseobacteraceae</taxon>
    </lineage>
</organism>
<proteinExistence type="predicted"/>
<reference evidence="3" key="1">
    <citation type="submission" date="2015-09" db="EMBL/GenBank/DDBJ databases">
        <authorList>
            <person name="Rodrigo-Torres Lidia"/>
            <person name="Arahal R.David."/>
        </authorList>
    </citation>
    <scope>NUCLEOTIDE SEQUENCE [LARGE SCALE GENOMIC DNA]</scope>
    <source>
        <strain evidence="3">CECT 7735</strain>
    </source>
</reference>
<dbReference type="GeneID" id="83879944"/>
<name>A0A0P1I3P7_9RHOB</name>
<keyword evidence="1" id="KW-1133">Transmembrane helix</keyword>
<dbReference type="RefSeq" id="WP_233488267.1">
    <property type="nucleotide sequence ID" value="NZ_CYTW01000001.1"/>
</dbReference>
<evidence type="ECO:0008006" key="4">
    <source>
        <dbReference type="Google" id="ProtNLM"/>
    </source>
</evidence>
<dbReference type="AlphaFoldDB" id="A0A0P1I3P7"/>
<keyword evidence="1" id="KW-0472">Membrane</keyword>
<keyword evidence="1" id="KW-0812">Transmembrane</keyword>
<evidence type="ECO:0000256" key="1">
    <source>
        <dbReference type="SAM" id="Phobius"/>
    </source>
</evidence>
<dbReference type="EMBL" id="CYTW01000001">
    <property type="protein sequence ID" value="CUJ88152.1"/>
    <property type="molecule type" value="Genomic_DNA"/>
</dbReference>
<keyword evidence="3" id="KW-1185">Reference proteome</keyword>
<accession>A0A0P1I3P7</accession>
<evidence type="ECO:0000313" key="3">
    <source>
        <dbReference type="Proteomes" id="UP000051870"/>
    </source>
</evidence>
<gene>
    <name evidence="2" type="ORF">PH7735_00874</name>
</gene>
<feature type="transmembrane region" description="Helical" evidence="1">
    <location>
        <begin position="29"/>
        <end position="50"/>
    </location>
</feature>
<feature type="transmembrane region" description="Helical" evidence="1">
    <location>
        <begin position="62"/>
        <end position="79"/>
    </location>
</feature>
<dbReference type="Proteomes" id="UP000051870">
    <property type="component" value="Unassembled WGS sequence"/>
</dbReference>